<evidence type="ECO:0000313" key="3">
    <source>
        <dbReference type="Proteomes" id="UP000663845"/>
    </source>
</evidence>
<dbReference type="InterPro" id="IPR032675">
    <property type="entry name" value="LRR_dom_sf"/>
</dbReference>
<dbReference type="Proteomes" id="UP000663844">
    <property type="component" value="Unassembled WGS sequence"/>
</dbReference>
<dbReference type="AlphaFoldDB" id="A0A814NNH3"/>
<reference evidence="1" key="1">
    <citation type="submission" date="2021-02" db="EMBL/GenBank/DDBJ databases">
        <authorList>
            <person name="Nowell W R."/>
        </authorList>
    </citation>
    <scope>NUCLEOTIDE SEQUENCE</scope>
</reference>
<dbReference type="Gene3D" id="3.80.10.10">
    <property type="entry name" value="Ribonuclease Inhibitor"/>
    <property type="match status" value="2"/>
</dbReference>
<comment type="caution">
    <text evidence="1">The sequence shown here is derived from an EMBL/GenBank/DDBJ whole genome shotgun (WGS) entry which is preliminary data.</text>
</comment>
<protein>
    <recommendedName>
        <fullName evidence="4">F-box domain-containing protein</fullName>
    </recommendedName>
</protein>
<dbReference type="SUPFAM" id="SSF52047">
    <property type="entry name" value="RNI-like"/>
    <property type="match status" value="1"/>
</dbReference>
<proteinExistence type="predicted"/>
<name>A0A814NNH3_9BILA</name>
<evidence type="ECO:0000313" key="2">
    <source>
        <dbReference type="EMBL" id="CAF3835181.1"/>
    </source>
</evidence>
<dbReference type="EMBL" id="CAJNOG010000228">
    <property type="protein sequence ID" value="CAF1096135.1"/>
    <property type="molecule type" value="Genomic_DNA"/>
</dbReference>
<evidence type="ECO:0008006" key="4">
    <source>
        <dbReference type="Google" id="ProtNLM"/>
    </source>
</evidence>
<gene>
    <name evidence="1" type="ORF">JYZ213_LOCUS21118</name>
    <name evidence="2" type="ORF">OXD698_LOCUS20316</name>
</gene>
<dbReference type="EMBL" id="CAJOAZ010001605">
    <property type="protein sequence ID" value="CAF3835181.1"/>
    <property type="molecule type" value="Genomic_DNA"/>
</dbReference>
<dbReference type="Proteomes" id="UP000663845">
    <property type="component" value="Unassembled WGS sequence"/>
</dbReference>
<evidence type="ECO:0000313" key="1">
    <source>
        <dbReference type="EMBL" id="CAF1096135.1"/>
    </source>
</evidence>
<sequence>MSHFENLANELIYEIFDYLDLYDTYNAFSNLNLRYENLLKKSILPLKINISTMSKSSFEYYFKNIIIPNQHRIISLHLSNLFIVDRIFSSLSNFTQLKTLIIHGTELQLTNLLNYIAVLPNLSSLVIILIDQVQQINKLYHQIFRLPVLNYCKISLLKESIQSEPLPIEAKEFSSIKHLVIENPLHIDELNALLSYVPQLCRLSIHQLNRSSKIPKEPYSTILKHLTHISLFIGNMTFDDFELWIETISNQLKVLHISIKFDMNFLDANRWEKLIESHMPCLQIFDIWHINSIRIETYQNNFVYNQIINQFRSSFWLERKWYFTYNVNKKSQYYYTSCFYSTDPFRRKYILFTEGLVERTCPYNDKTNTDCVRSIEIRLEKVIENCATYFPNMTELKISSMNINQNEIFNSLQHILPLQQLTTLLINDPKCNLEKMIELLRYLPKLSSLTIQHILIHENDLVCIQQNEVYQLISTRNNIKNLIINAKCGFEEIKLFVNLCPQLQRLVINTFTNCTESILRFLLSKNNTGHLSSLCLKNVSEDEIEKLNTFIVSEKLVDNYSWKIVNVVLNDMYLWW</sequence>
<organism evidence="1 3">
    <name type="scientific">Adineta steineri</name>
    <dbReference type="NCBI Taxonomy" id="433720"/>
    <lineage>
        <taxon>Eukaryota</taxon>
        <taxon>Metazoa</taxon>
        <taxon>Spiralia</taxon>
        <taxon>Gnathifera</taxon>
        <taxon>Rotifera</taxon>
        <taxon>Eurotatoria</taxon>
        <taxon>Bdelloidea</taxon>
        <taxon>Adinetida</taxon>
        <taxon>Adinetidae</taxon>
        <taxon>Adineta</taxon>
    </lineage>
</organism>
<accession>A0A814NNH3</accession>